<accession>A0A0G1BYE5</accession>
<name>A0A0G1BYE5_9BACT</name>
<reference evidence="1 2" key="1">
    <citation type="journal article" date="2015" name="Nature">
        <title>rRNA introns, odd ribosomes, and small enigmatic genomes across a large radiation of phyla.</title>
        <authorList>
            <person name="Brown C.T."/>
            <person name="Hug L.A."/>
            <person name="Thomas B.C."/>
            <person name="Sharon I."/>
            <person name="Castelle C.J."/>
            <person name="Singh A."/>
            <person name="Wilkins M.J."/>
            <person name="Williams K.H."/>
            <person name="Banfield J.F."/>
        </authorList>
    </citation>
    <scope>NUCLEOTIDE SEQUENCE [LARGE SCALE GENOMIC DNA]</scope>
</reference>
<comment type="caution">
    <text evidence="1">The sequence shown here is derived from an EMBL/GenBank/DDBJ whole genome shotgun (WGS) entry which is preliminary data.</text>
</comment>
<dbReference type="Proteomes" id="UP000034516">
    <property type="component" value="Unassembled WGS sequence"/>
</dbReference>
<dbReference type="EMBL" id="LCCW01000014">
    <property type="protein sequence ID" value="KKS42438.1"/>
    <property type="molecule type" value="Genomic_DNA"/>
</dbReference>
<protein>
    <submittedName>
        <fullName evidence="1">Uncharacterized protein</fullName>
    </submittedName>
</protein>
<dbReference type="AlphaFoldDB" id="A0A0G1BYE5"/>
<sequence length="178" mass="21489">MRIIYTFMFSISSDPTQDLQNWLRIKAKYPETFKLTQFYPFDKRIRLSKNNFEKIVKTIPAGKIQEFNRQAETLKIVWQKQEDEVIKKITTFLKTPFQKFNLAANLTTAYYMPYDYSHKWFMAPTHKNLNGQLICIIHELFHFYDIQKNGERGYEEKEKALEEFWQWFSSKNSKTQIG</sequence>
<evidence type="ECO:0000313" key="2">
    <source>
        <dbReference type="Proteomes" id="UP000034516"/>
    </source>
</evidence>
<organism evidence="1 2">
    <name type="scientific">Candidatus Kuenenbacteria bacterium GW2011_GWA2_42_15</name>
    <dbReference type="NCBI Taxonomy" id="1618677"/>
    <lineage>
        <taxon>Bacteria</taxon>
        <taxon>Candidatus Kueneniibacteriota</taxon>
    </lineage>
</organism>
<evidence type="ECO:0000313" key="1">
    <source>
        <dbReference type="EMBL" id="KKS42438.1"/>
    </source>
</evidence>
<proteinExistence type="predicted"/>
<gene>
    <name evidence="1" type="ORF">UV02_C0014G0004</name>
</gene>